<evidence type="ECO:0000256" key="1">
    <source>
        <dbReference type="ARBA" id="ARBA00004123"/>
    </source>
</evidence>
<dbReference type="GO" id="GO:0005634">
    <property type="term" value="C:nucleus"/>
    <property type="evidence" value="ECO:0007669"/>
    <property type="project" value="UniProtKB-SubCell"/>
</dbReference>
<evidence type="ECO:0000259" key="15">
    <source>
        <dbReference type="PROSITE" id="PS50157"/>
    </source>
</evidence>
<evidence type="ECO:0000256" key="2">
    <source>
        <dbReference type="ARBA" id="ARBA00007677"/>
    </source>
</evidence>
<dbReference type="GO" id="GO:0008270">
    <property type="term" value="F:zinc ion binding"/>
    <property type="evidence" value="ECO:0007669"/>
    <property type="project" value="UniProtKB-KW"/>
</dbReference>
<keyword evidence="14" id="KW-0732">Signal</keyword>
<evidence type="ECO:0000256" key="6">
    <source>
        <dbReference type="ARBA" id="ARBA00022771"/>
    </source>
</evidence>
<dbReference type="Proteomes" id="UP000777482">
    <property type="component" value="Unassembled WGS sequence"/>
</dbReference>
<feature type="domain" description="C2H2-type" evidence="15">
    <location>
        <begin position="732"/>
        <end position="761"/>
    </location>
</feature>
<dbReference type="InterPro" id="IPR013087">
    <property type="entry name" value="Znf_C2H2_type"/>
</dbReference>
<proteinExistence type="inferred from homology"/>
<feature type="signal peptide" evidence="14">
    <location>
        <begin position="1"/>
        <end position="33"/>
    </location>
</feature>
<feature type="region of interest" description="Disordered" evidence="13">
    <location>
        <begin position="513"/>
        <end position="673"/>
    </location>
</feature>
<dbReference type="AlphaFoldDB" id="A0A9P6VUY7"/>
<evidence type="ECO:0000256" key="7">
    <source>
        <dbReference type="ARBA" id="ARBA00022833"/>
    </source>
</evidence>
<comment type="similarity">
    <text evidence="2">Belongs to the glycosyltransferase 15 family.</text>
</comment>
<evidence type="ECO:0000256" key="8">
    <source>
        <dbReference type="ARBA" id="ARBA00023015"/>
    </source>
</evidence>
<keyword evidence="5" id="KW-0677">Repeat</keyword>
<keyword evidence="4" id="KW-0479">Metal-binding</keyword>
<accession>A0A9P6VUY7</accession>
<keyword evidence="8" id="KW-0805">Transcription regulation</keyword>
<feature type="compositionally biased region" description="Acidic residues" evidence="13">
    <location>
        <begin position="590"/>
        <end position="616"/>
    </location>
</feature>
<evidence type="ECO:0000256" key="11">
    <source>
        <dbReference type="ARBA" id="ARBA00023242"/>
    </source>
</evidence>
<dbReference type="InterPro" id="IPR002685">
    <property type="entry name" value="Glyco_trans_15"/>
</dbReference>
<evidence type="ECO:0000256" key="9">
    <source>
        <dbReference type="ARBA" id="ARBA00023125"/>
    </source>
</evidence>
<evidence type="ECO:0000313" key="16">
    <source>
        <dbReference type="EMBL" id="KAG0655702.1"/>
    </source>
</evidence>
<evidence type="ECO:0000256" key="4">
    <source>
        <dbReference type="ARBA" id="ARBA00022723"/>
    </source>
</evidence>
<evidence type="ECO:0000256" key="3">
    <source>
        <dbReference type="ARBA" id="ARBA00022679"/>
    </source>
</evidence>
<feature type="chain" id="PRO_5040166871" description="C2H2-type domain-containing protein" evidence="14">
    <location>
        <begin position="34"/>
        <end position="802"/>
    </location>
</feature>
<evidence type="ECO:0000256" key="14">
    <source>
        <dbReference type="SAM" id="SignalP"/>
    </source>
</evidence>
<reference evidence="16 17" key="1">
    <citation type="submission" date="2020-11" db="EMBL/GenBank/DDBJ databases">
        <title>Kefir isolates.</title>
        <authorList>
            <person name="Marcisauskas S."/>
            <person name="Kim Y."/>
            <person name="Blasche S."/>
        </authorList>
    </citation>
    <scope>NUCLEOTIDE SEQUENCE [LARGE SCALE GENOMIC DNA]</scope>
    <source>
        <strain evidence="16 17">KR</strain>
    </source>
</reference>
<keyword evidence="17" id="KW-1185">Reference proteome</keyword>
<evidence type="ECO:0000256" key="13">
    <source>
        <dbReference type="SAM" id="MobiDB-lite"/>
    </source>
</evidence>
<dbReference type="GO" id="GO:0006493">
    <property type="term" value="P:protein O-linked glycosylation"/>
    <property type="evidence" value="ECO:0007669"/>
    <property type="project" value="TreeGrafter"/>
</dbReference>
<dbReference type="EMBL" id="PUHQ01000113">
    <property type="protein sequence ID" value="KAG0655702.1"/>
    <property type="molecule type" value="Genomic_DNA"/>
</dbReference>
<dbReference type="Pfam" id="PF00096">
    <property type="entry name" value="zf-C2H2"/>
    <property type="match status" value="1"/>
</dbReference>
<evidence type="ECO:0000256" key="10">
    <source>
        <dbReference type="ARBA" id="ARBA00023163"/>
    </source>
</evidence>
<dbReference type="PROSITE" id="PS50157">
    <property type="entry name" value="ZINC_FINGER_C2H2_2"/>
    <property type="match status" value="2"/>
</dbReference>
<dbReference type="Gene3D" id="3.90.550.10">
    <property type="entry name" value="Spore Coat Polysaccharide Biosynthesis Protein SpsA, Chain A"/>
    <property type="match status" value="1"/>
</dbReference>
<dbReference type="GO" id="GO:0005794">
    <property type="term" value="C:Golgi apparatus"/>
    <property type="evidence" value="ECO:0007669"/>
    <property type="project" value="TreeGrafter"/>
</dbReference>
<dbReference type="FunFam" id="3.30.160.60:FF:000064">
    <property type="entry name" value="Early growth response protein 3"/>
    <property type="match status" value="1"/>
</dbReference>
<dbReference type="GO" id="GO:0000026">
    <property type="term" value="F:alpha-1,2-mannosyltransferase activity"/>
    <property type="evidence" value="ECO:0007669"/>
    <property type="project" value="TreeGrafter"/>
</dbReference>
<dbReference type="SUPFAM" id="SSF53448">
    <property type="entry name" value="Nucleotide-diphospho-sugar transferases"/>
    <property type="match status" value="1"/>
</dbReference>
<gene>
    <name evidence="16" type="ORF">C6P46_000736</name>
</gene>
<keyword evidence="7" id="KW-0862">Zinc</keyword>
<dbReference type="SMART" id="SM00355">
    <property type="entry name" value="ZnF_C2H2"/>
    <property type="match status" value="2"/>
</dbReference>
<evidence type="ECO:0000256" key="12">
    <source>
        <dbReference type="PROSITE-ProRule" id="PRU00042"/>
    </source>
</evidence>
<keyword evidence="10" id="KW-0804">Transcription</keyword>
<dbReference type="SUPFAM" id="SSF57667">
    <property type="entry name" value="beta-beta-alpha zinc fingers"/>
    <property type="match status" value="1"/>
</dbReference>
<comment type="subcellular location">
    <subcellularLocation>
        <location evidence="1">Nucleus</location>
    </subcellularLocation>
</comment>
<dbReference type="GO" id="GO:0000032">
    <property type="term" value="P:cell wall mannoprotein biosynthetic process"/>
    <property type="evidence" value="ECO:0007669"/>
    <property type="project" value="TreeGrafter"/>
</dbReference>
<evidence type="ECO:0000256" key="5">
    <source>
        <dbReference type="ARBA" id="ARBA00022737"/>
    </source>
</evidence>
<sequence length="802" mass="88928">MLPASPYVRYGVAVLCALGFLHVVGQLASPAYSHRTSLDAAKVKLGLKPKPPGETWLDGKRVAPWEEVDARIPGVSLDDDEQRKTPPERENATFVMLARNSDVWGALDSIRQVEDRFNRQFHYDWTFLNDEPFNDEFKAHVSAICSGKVQFGQVPAQHWGKDFPEWIDVPKANKLINEMGQKPIPYGGSIPYRKMCRYQSGFFFEHALLDSYEYYWRVEPNVKFLCDIPYDPFKVMKDHNRTYGFVVSLYEYQDTIPSLWKTTKDFIDANPQSLAKPNMMPWISSNDGETYNGCHYWSNFEIARIDFWRSEAYRAYFKHLDQAGGFFYERWGDAPVHSLAVSLFLRPDQVHFFNSIGYRHEPFQMCPMPTVGTRLYTSMEGRFDSPSIVKMIRARARLIRDRVPLPAQRLANFKGGTPSPAKEPGYTLVVGAKFVGLVRTRGTYQRDRATSRSCHVRAQAAWSVRAAGASSVALVASVSVGPTIDPTSTGLDSADLLSDPFLLLGPFPLARTLYPPRTDDNRDAMPNTRSHPAASSRPLGFAPPKPAPPKPAPLRSVASEPPAGGDALLQKDTKASGATHRPIARKGGQDQDEEDEEDSRSSEGAEEEEDPPDDSDVDKLGSPNGEQATVCPRAALASNPATPSTWAEAARPANQILPGSEGGAGTGVYAPQYGAPMETDIGGKEDELGDDGDDAGEAPNALAYSEQSTYGEDSTVPGAAYSGRNATLDKPFGCSDPACDRAFARRSDLLRHFRIHSDDKPFQCDRCDKRFVQRSALVVHIRTHTGERPHYRASSLHLQALQ</sequence>
<feature type="compositionally biased region" description="Pro residues" evidence="13">
    <location>
        <begin position="541"/>
        <end position="552"/>
    </location>
</feature>
<keyword evidence="9" id="KW-0238">DNA-binding</keyword>
<dbReference type="OrthoDB" id="439943at2759"/>
<dbReference type="InterPro" id="IPR029044">
    <property type="entry name" value="Nucleotide-diphossugar_trans"/>
</dbReference>
<comment type="caution">
    <text evidence="16">The sequence shown here is derived from an EMBL/GenBank/DDBJ whole genome shotgun (WGS) entry which is preliminary data.</text>
</comment>
<dbReference type="GO" id="GO:0016020">
    <property type="term" value="C:membrane"/>
    <property type="evidence" value="ECO:0007669"/>
    <property type="project" value="InterPro"/>
</dbReference>
<name>A0A9P6VUY7_RHOMI</name>
<dbReference type="GO" id="GO:0006487">
    <property type="term" value="P:protein N-linked glycosylation"/>
    <property type="evidence" value="ECO:0007669"/>
    <property type="project" value="TreeGrafter"/>
</dbReference>
<dbReference type="PROSITE" id="PS00028">
    <property type="entry name" value="ZINC_FINGER_C2H2_1"/>
    <property type="match status" value="2"/>
</dbReference>
<evidence type="ECO:0000313" key="17">
    <source>
        <dbReference type="Proteomes" id="UP000777482"/>
    </source>
</evidence>
<dbReference type="PANTHER" id="PTHR31121">
    <property type="entry name" value="ALPHA-1,2 MANNOSYLTRANSFERASE KTR1"/>
    <property type="match status" value="1"/>
</dbReference>
<protein>
    <recommendedName>
        <fullName evidence="15">C2H2-type domain-containing protein</fullName>
    </recommendedName>
</protein>
<organism evidence="16 17">
    <name type="scientific">Rhodotorula mucilaginosa</name>
    <name type="common">Yeast</name>
    <name type="synonym">Rhodotorula rubra</name>
    <dbReference type="NCBI Taxonomy" id="5537"/>
    <lineage>
        <taxon>Eukaryota</taxon>
        <taxon>Fungi</taxon>
        <taxon>Dikarya</taxon>
        <taxon>Basidiomycota</taxon>
        <taxon>Pucciniomycotina</taxon>
        <taxon>Microbotryomycetes</taxon>
        <taxon>Sporidiobolales</taxon>
        <taxon>Sporidiobolaceae</taxon>
        <taxon>Rhodotorula</taxon>
    </lineage>
</organism>
<dbReference type="Pfam" id="PF01793">
    <property type="entry name" value="Glyco_transf_15"/>
    <property type="match status" value="1"/>
</dbReference>
<dbReference type="GO" id="GO:0003677">
    <property type="term" value="F:DNA binding"/>
    <property type="evidence" value="ECO:0007669"/>
    <property type="project" value="UniProtKB-KW"/>
</dbReference>
<keyword evidence="6 12" id="KW-0863">Zinc-finger</keyword>
<feature type="domain" description="C2H2-type" evidence="15">
    <location>
        <begin position="762"/>
        <end position="789"/>
    </location>
</feature>
<dbReference type="PANTHER" id="PTHR31121:SF6">
    <property type="entry name" value="ALPHA-1,2 MANNOSYLTRANSFERASE KTR1"/>
    <property type="match status" value="1"/>
</dbReference>
<keyword evidence="11" id="KW-0539">Nucleus</keyword>
<dbReference type="FunFam" id="3.90.550.10:FF:000051">
    <property type="entry name" value="Alpha-1,2-mannosyltransferase (Ktr4)"/>
    <property type="match status" value="1"/>
</dbReference>
<keyword evidence="3" id="KW-0808">Transferase</keyword>
<dbReference type="Gene3D" id="3.30.160.60">
    <property type="entry name" value="Classic Zinc Finger"/>
    <property type="match status" value="2"/>
</dbReference>
<dbReference type="InterPro" id="IPR036236">
    <property type="entry name" value="Znf_C2H2_sf"/>
</dbReference>